<protein>
    <submittedName>
        <fullName evidence="7">NADH dehydrogenase FAD-containing subunit</fullName>
    </submittedName>
</protein>
<name>A0A419V3X5_9BACL</name>
<comment type="caution">
    <text evidence="7">The sequence shown here is derived from an EMBL/GenBank/DDBJ whole genome shotgun (WGS) entry which is preliminary data.</text>
</comment>
<comment type="cofactor">
    <cofactor evidence="1">
        <name>FAD</name>
        <dbReference type="ChEBI" id="CHEBI:57692"/>
    </cofactor>
</comment>
<dbReference type="GO" id="GO:0019646">
    <property type="term" value="P:aerobic electron transport chain"/>
    <property type="evidence" value="ECO:0007669"/>
    <property type="project" value="TreeGrafter"/>
</dbReference>
<keyword evidence="8" id="KW-1185">Reference proteome</keyword>
<evidence type="ECO:0000313" key="8">
    <source>
        <dbReference type="Proteomes" id="UP000285120"/>
    </source>
</evidence>
<evidence type="ECO:0000256" key="1">
    <source>
        <dbReference type="ARBA" id="ARBA00001974"/>
    </source>
</evidence>
<keyword evidence="4" id="KW-0274">FAD</keyword>
<evidence type="ECO:0000256" key="4">
    <source>
        <dbReference type="ARBA" id="ARBA00022827"/>
    </source>
</evidence>
<dbReference type="Proteomes" id="UP000285120">
    <property type="component" value="Unassembled WGS sequence"/>
</dbReference>
<evidence type="ECO:0000256" key="3">
    <source>
        <dbReference type="ARBA" id="ARBA00022630"/>
    </source>
</evidence>
<dbReference type="InterPro" id="IPR023753">
    <property type="entry name" value="FAD/NAD-binding_dom"/>
</dbReference>
<evidence type="ECO:0000313" key="7">
    <source>
        <dbReference type="EMBL" id="RKD73229.1"/>
    </source>
</evidence>
<dbReference type="AlphaFoldDB" id="A0A419V3X5"/>
<dbReference type="InterPro" id="IPR051169">
    <property type="entry name" value="NADH-Q_oxidoreductase"/>
</dbReference>
<dbReference type="GO" id="GO:0003955">
    <property type="term" value="F:NAD(P)H dehydrogenase (quinone) activity"/>
    <property type="evidence" value="ECO:0007669"/>
    <property type="project" value="TreeGrafter"/>
</dbReference>
<dbReference type="OrthoDB" id="9772934at2"/>
<evidence type="ECO:0000256" key="5">
    <source>
        <dbReference type="ARBA" id="ARBA00023002"/>
    </source>
</evidence>
<organism evidence="7 8">
    <name type="scientific">Sinobaca qinghaiensis</name>
    <dbReference type="NCBI Taxonomy" id="342944"/>
    <lineage>
        <taxon>Bacteria</taxon>
        <taxon>Bacillati</taxon>
        <taxon>Bacillota</taxon>
        <taxon>Bacilli</taxon>
        <taxon>Bacillales</taxon>
        <taxon>Sporolactobacillaceae</taxon>
        <taxon>Sinobaca</taxon>
    </lineage>
</organism>
<proteinExistence type="inferred from homology"/>
<dbReference type="Gene3D" id="3.50.50.100">
    <property type="match status" value="1"/>
</dbReference>
<gene>
    <name evidence="7" type="ORF">ATL39_1520</name>
</gene>
<comment type="similarity">
    <text evidence="2">Belongs to the NADH dehydrogenase family.</text>
</comment>
<keyword evidence="3" id="KW-0285">Flavoprotein</keyword>
<dbReference type="PANTHER" id="PTHR42913:SF9">
    <property type="entry name" value="SLR1591 PROTEIN"/>
    <property type="match status" value="1"/>
</dbReference>
<dbReference type="RefSeq" id="WP_120192710.1">
    <property type="nucleotide sequence ID" value="NZ_RAPK01000008.1"/>
</dbReference>
<dbReference type="Pfam" id="PF07992">
    <property type="entry name" value="Pyr_redox_2"/>
    <property type="match status" value="1"/>
</dbReference>
<evidence type="ECO:0000259" key="6">
    <source>
        <dbReference type="Pfam" id="PF07992"/>
    </source>
</evidence>
<sequence>MPKRLLLIGAGHAHLTMIRDWNEAEKKEMEWVLISPGPYHYYSGMFSGLMEGLYKKEEVRVELGAFCRRHGGSFLEGAAVKIDYNHKQVQTDRGDTLFFDAASINIGAGTAGASRGEGSHVLKPALGVPETVERMRHADRPAVIGSGYGGVEMALSLQAWRQKHRREAYPVRLFSSGGIMPDETKQIQHAVRKILQKRKVQIIEEGRAGEKEGLLHTDNASHSFDEALWLTGSAAHPLFQASSLPTAEDGSLLVNAGMQVPGMPELFGAGDSVTMDAYPNLPKNGVYAIRQAPVLKENITSFFQSGTTQLFTPQKNYTAILSTGGRKGFLIRGRLHFKGSTAWRLKNRIDKKFMTSLHS</sequence>
<dbReference type="PANTHER" id="PTHR42913">
    <property type="entry name" value="APOPTOSIS-INDUCING FACTOR 1"/>
    <property type="match status" value="1"/>
</dbReference>
<feature type="domain" description="FAD/NAD(P)-binding" evidence="6">
    <location>
        <begin position="4"/>
        <end position="291"/>
    </location>
</feature>
<dbReference type="SUPFAM" id="SSF51905">
    <property type="entry name" value="FAD/NAD(P)-binding domain"/>
    <property type="match status" value="2"/>
</dbReference>
<evidence type="ECO:0000256" key="2">
    <source>
        <dbReference type="ARBA" id="ARBA00005272"/>
    </source>
</evidence>
<reference evidence="7 8" key="1">
    <citation type="submission" date="2018-09" db="EMBL/GenBank/DDBJ databases">
        <title>Genomic Encyclopedia of Archaeal and Bacterial Type Strains, Phase II (KMG-II): from individual species to whole genera.</title>
        <authorList>
            <person name="Goeker M."/>
        </authorList>
    </citation>
    <scope>NUCLEOTIDE SEQUENCE [LARGE SCALE GENOMIC DNA]</scope>
    <source>
        <strain evidence="7 8">DSM 17008</strain>
    </source>
</reference>
<keyword evidence="5" id="KW-0560">Oxidoreductase</keyword>
<dbReference type="InterPro" id="IPR036188">
    <property type="entry name" value="FAD/NAD-bd_sf"/>
</dbReference>
<accession>A0A419V3X5</accession>
<dbReference type="EMBL" id="RAPK01000008">
    <property type="protein sequence ID" value="RKD73229.1"/>
    <property type="molecule type" value="Genomic_DNA"/>
</dbReference>